<reference evidence="2 3" key="1">
    <citation type="submission" date="2017-06" db="EMBL/GenBank/DDBJ databases">
        <title>A platform for efficient transgenesis in Macrostomum lignano, a flatworm model organism for stem cell research.</title>
        <authorList>
            <person name="Berezikov E."/>
        </authorList>
    </citation>
    <scope>NUCLEOTIDE SEQUENCE [LARGE SCALE GENOMIC DNA]</scope>
    <source>
        <strain evidence="2">DV1</strain>
        <tissue evidence="2">Whole organism</tissue>
    </source>
</reference>
<gene>
    <name evidence="2" type="ORF">BOX15_Mlig011317g1</name>
</gene>
<feature type="compositionally biased region" description="Pro residues" evidence="1">
    <location>
        <begin position="116"/>
        <end position="125"/>
    </location>
</feature>
<dbReference type="PANTHER" id="PTHR10378">
    <property type="entry name" value="LIM DOMAIN-BINDING PROTEIN"/>
    <property type="match status" value="1"/>
</dbReference>
<feature type="region of interest" description="Disordered" evidence="1">
    <location>
        <begin position="1"/>
        <end position="129"/>
    </location>
</feature>
<organism evidence="2 3">
    <name type="scientific">Macrostomum lignano</name>
    <dbReference type="NCBI Taxonomy" id="282301"/>
    <lineage>
        <taxon>Eukaryota</taxon>
        <taxon>Metazoa</taxon>
        <taxon>Spiralia</taxon>
        <taxon>Lophotrochozoa</taxon>
        <taxon>Platyhelminthes</taxon>
        <taxon>Rhabditophora</taxon>
        <taxon>Macrostomorpha</taxon>
        <taxon>Macrostomida</taxon>
        <taxon>Macrostomidae</taxon>
        <taxon>Macrostomum</taxon>
    </lineage>
</organism>
<name>A0A267FPH1_9PLAT</name>
<dbReference type="AlphaFoldDB" id="A0A267FPH1"/>
<dbReference type="Proteomes" id="UP000215902">
    <property type="component" value="Unassembled WGS sequence"/>
</dbReference>
<sequence>SRQSSRPGSRQSVATPEPQLAVQAAQQQQAPPPPPPPPPLPPPNSSSACYYRGGPPPNVSIAPNPHHQLPPPPHHHHHHQLGPAPPPPHPHHPHQHPMGPLYHQQHPHHPHHPMMRQPPPPPPLPQSGDLRIHEINRRLSQRPRDTSMMWWDAFACEFFDDAATVQVSFALPEDQAPRLYSYGRSLIPRFFHSLLRNCDEAFVRLRSSQEVLVSAPPRPHPPGPPPPPSHLLIVTSPSAELVTTYCRCQPVMCKILTEISLIIEFFLDDMRIHLWSMEVKQHRELVPRCVLTAAPAADAAVKSPMTRVGLSNELLNFSRLAVILQPMQELMTLQKQLGQPPRQCLQSALYHKWQKSCAAGNGVDPASGVSAASSSGCPTSATATSTAANGGSTAASATGGAAPASKAKPKKKRKAADSGAAATGGGGGRGGGGKKSTAKGAAATAAAAAASGPGPNDVMVVLEPSLMGGVGGGGGGGVAAAATGRLH</sequence>
<evidence type="ECO:0000313" key="3">
    <source>
        <dbReference type="Proteomes" id="UP000215902"/>
    </source>
</evidence>
<feature type="compositionally biased region" description="Pro residues" evidence="1">
    <location>
        <begin position="30"/>
        <end position="44"/>
    </location>
</feature>
<feature type="non-terminal residue" evidence="2">
    <location>
        <position position="1"/>
    </location>
</feature>
<evidence type="ECO:0000313" key="2">
    <source>
        <dbReference type="EMBL" id="PAA74987.1"/>
    </source>
</evidence>
<protein>
    <recommendedName>
        <fullName evidence="4">LIM interaction domain-containing protein</fullName>
    </recommendedName>
</protein>
<dbReference type="InterPro" id="IPR029005">
    <property type="entry name" value="LIM-bd/SEUSS"/>
</dbReference>
<feature type="compositionally biased region" description="Basic residues" evidence="1">
    <location>
        <begin position="105"/>
        <end position="114"/>
    </location>
</feature>
<feature type="region of interest" description="Disordered" evidence="1">
    <location>
        <begin position="364"/>
        <end position="437"/>
    </location>
</feature>
<evidence type="ECO:0000256" key="1">
    <source>
        <dbReference type="SAM" id="MobiDB-lite"/>
    </source>
</evidence>
<accession>A0A267FPH1</accession>
<feature type="compositionally biased region" description="Low complexity" evidence="1">
    <location>
        <begin position="366"/>
        <end position="406"/>
    </location>
</feature>
<dbReference type="OrthoDB" id="774557at2759"/>
<evidence type="ECO:0008006" key="4">
    <source>
        <dbReference type="Google" id="ProtNLM"/>
    </source>
</evidence>
<feature type="compositionally biased region" description="Low complexity" evidence="1">
    <location>
        <begin position="1"/>
        <end position="29"/>
    </location>
</feature>
<dbReference type="STRING" id="282301.A0A267FPH1"/>
<dbReference type="Pfam" id="PF01803">
    <property type="entry name" value="LIM_bind"/>
    <property type="match status" value="1"/>
</dbReference>
<feature type="compositionally biased region" description="Gly residues" evidence="1">
    <location>
        <begin position="422"/>
        <end position="434"/>
    </location>
</feature>
<comment type="caution">
    <text evidence="2">The sequence shown here is derived from an EMBL/GenBank/DDBJ whole genome shotgun (WGS) entry which is preliminary data.</text>
</comment>
<dbReference type="EMBL" id="NIVC01000909">
    <property type="protein sequence ID" value="PAA74987.1"/>
    <property type="molecule type" value="Genomic_DNA"/>
</dbReference>
<proteinExistence type="predicted"/>
<keyword evidence="3" id="KW-1185">Reference proteome</keyword>